<accession>A0A1H3FC78</accession>
<dbReference type="STRING" id="1528.SAMN04488579_1102"/>
<dbReference type="EMBL" id="FNOU01000010">
    <property type="protein sequence ID" value="SDX88663.1"/>
    <property type="molecule type" value="Genomic_DNA"/>
</dbReference>
<dbReference type="InterPro" id="IPR005077">
    <property type="entry name" value="Peptidase_C11"/>
</dbReference>
<sequence>MKKRLGILGILLLLAVLLAGCGSGGSGTLSTEDVGTKKPTGEKSKWAVYWYCCGSDLESEYGAATADIEEMLGASIGQEVKVVIQTGGAAQWQNDVVDASKIERYEFGSDGLNLVDQQPQADMGEAGTLQSFLSFCQKNYPADNTMLLFWNHGGGSVSGVSFDENYDYDSLTLKELDTAIGSVYGSGQKLSVIGMDTCLMATLDNANIMKKYANYLVASEELEPGNGWEYTKWLSALGENPDISAVDLGKAICDAFVEGCEDAGTSDEITLSVTDLSKVDALVSAVDSMGTEVLTKAAGNSKVVGQFGRSARAAENYGGNNDEDGYTNMVDLGDLMKNADDLIAATDKNVLSALESAVVYKVNGPYRSQASGLSTYYSYDGDTDSLAEYAQVAASPNYTRFIQYSLGEDVSAEVSQSTGVADVQTVQGFNQQLNLSIDGDGYINLKLDPAGLDSVSSVTFDLIYMDEGANEMVFMGTDNDIDANWDTGVFKDNFRGVWGAMDGQYAYMEITYEGDDYNLYTVPIKLNGEETNMTVSYSFKDEKFKILGVSDGIDENTGMAERSLKELKKGDEIILLSYAMSMDDGNDELYEYESKPIKYKGDTQFEEVELTNGDYAYTFNVKDTTGKTVSSDYAYINYNDGDITSSLE</sequence>
<evidence type="ECO:0000313" key="2">
    <source>
        <dbReference type="Proteomes" id="UP000199652"/>
    </source>
</evidence>
<dbReference type="AlphaFoldDB" id="A0A1H3FC78"/>
<dbReference type="PANTHER" id="PTHR37835">
    <property type="entry name" value="ALPHA-CLOSTRIPAIN"/>
    <property type="match status" value="1"/>
</dbReference>
<protein>
    <recommendedName>
        <fullName evidence="3">Clostripain</fullName>
    </recommendedName>
</protein>
<evidence type="ECO:0008006" key="3">
    <source>
        <dbReference type="Google" id="ProtNLM"/>
    </source>
</evidence>
<keyword evidence="2" id="KW-1185">Reference proteome</keyword>
<dbReference type="Pfam" id="PF03415">
    <property type="entry name" value="Peptidase_C11"/>
    <property type="match status" value="1"/>
</dbReference>
<dbReference type="OrthoDB" id="5507507at2"/>
<organism evidence="1 2">
    <name type="scientific">Eubacterium barkeri</name>
    <name type="common">Clostridium barkeri</name>
    <dbReference type="NCBI Taxonomy" id="1528"/>
    <lineage>
        <taxon>Bacteria</taxon>
        <taxon>Bacillati</taxon>
        <taxon>Bacillota</taxon>
        <taxon>Clostridia</taxon>
        <taxon>Eubacteriales</taxon>
        <taxon>Eubacteriaceae</taxon>
        <taxon>Eubacterium</taxon>
    </lineage>
</organism>
<dbReference type="Proteomes" id="UP000199652">
    <property type="component" value="Unassembled WGS sequence"/>
</dbReference>
<dbReference type="RefSeq" id="WP_090244983.1">
    <property type="nucleotide sequence ID" value="NZ_FNOU01000010.1"/>
</dbReference>
<proteinExistence type="predicted"/>
<name>A0A1H3FC78_EUBBA</name>
<dbReference type="PANTHER" id="PTHR37835:SF1">
    <property type="entry name" value="ALPHA-CLOSTRIPAIN"/>
    <property type="match status" value="1"/>
</dbReference>
<dbReference type="Gene3D" id="3.40.50.11970">
    <property type="match status" value="1"/>
</dbReference>
<gene>
    <name evidence="1" type="ORF">SAMN04488579_1102</name>
</gene>
<dbReference type="PROSITE" id="PS51257">
    <property type="entry name" value="PROKAR_LIPOPROTEIN"/>
    <property type="match status" value="1"/>
</dbReference>
<reference evidence="2" key="1">
    <citation type="submission" date="2016-10" db="EMBL/GenBank/DDBJ databases">
        <authorList>
            <person name="Varghese N."/>
            <person name="Submissions S."/>
        </authorList>
    </citation>
    <scope>NUCLEOTIDE SEQUENCE [LARGE SCALE GENOMIC DNA]</scope>
    <source>
        <strain evidence="2">VPI 5359</strain>
    </source>
</reference>
<evidence type="ECO:0000313" key="1">
    <source>
        <dbReference type="EMBL" id="SDX88663.1"/>
    </source>
</evidence>